<keyword evidence="1" id="KW-0812">Transmembrane</keyword>
<dbReference type="Proteomes" id="UP001140091">
    <property type="component" value="Unassembled WGS sequence"/>
</dbReference>
<evidence type="ECO:0000313" key="2">
    <source>
        <dbReference type="EMBL" id="KAJ2931823.1"/>
    </source>
</evidence>
<accession>A0A9W8MJZ0</accession>
<evidence type="ECO:0000256" key="1">
    <source>
        <dbReference type="SAM" id="Phobius"/>
    </source>
</evidence>
<feature type="transmembrane region" description="Helical" evidence="1">
    <location>
        <begin position="12"/>
        <end position="33"/>
    </location>
</feature>
<keyword evidence="3" id="KW-1185">Reference proteome</keyword>
<comment type="caution">
    <text evidence="2">The sequence shown here is derived from an EMBL/GenBank/DDBJ whole genome shotgun (WGS) entry which is preliminary data.</text>
</comment>
<organism evidence="2 3">
    <name type="scientific">Candolleomyces eurysporus</name>
    <dbReference type="NCBI Taxonomy" id="2828524"/>
    <lineage>
        <taxon>Eukaryota</taxon>
        <taxon>Fungi</taxon>
        <taxon>Dikarya</taxon>
        <taxon>Basidiomycota</taxon>
        <taxon>Agaricomycotina</taxon>
        <taxon>Agaricomycetes</taxon>
        <taxon>Agaricomycetidae</taxon>
        <taxon>Agaricales</taxon>
        <taxon>Agaricineae</taxon>
        <taxon>Psathyrellaceae</taxon>
        <taxon>Candolleomyces</taxon>
    </lineage>
</organism>
<keyword evidence="1" id="KW-1133">Transmembrane helix</keyword>
<dbReference type="AlphaFoldDB" id="A0A9W8MJZ0"/>
<gene>
    <name evidence="2" type="ORF">H1R20_g5270</name>
</gene>
<sequence length="77" mass="8978">MAPVHALDKYYLAITLLVTVGYQLLGFAIAWTFQFDKITDFTGGFLLFRVLKMGSDTRFDDIRSHFWKFLGFWIGTF</sequence>
<feature type="non-terminal residue" evidence="2">
    <location>
        <position position="77"/>
    </location>
</feature>
<keyword evidence="1" id="KW-0472">Membrane</keyword>
<dbReference type="OrthoDB" id="67965at2759"/>
<proteinExistence type="predicted"/>
<protein>
    <submittedName>
        <fullName evidence="2">Uncharacterized protein</fullName>
    </submittedName>
</protein>
<reference evidence="2" key="1">
    <citation type="submission" date="2022-06" db="EMBL/GenBank/DDBJ databases">
        <title>Genome Sequence of Candolleomyces eurysporus.</title>
        <authorList>
            <person name="Buettner E."/>
        </authorList>
    </citation>
    <scope>NUCLEOTIDE SEQUENCE</scope>
    <source>
        <strain evidence="2">VTCC 930004</strain>
    </source>
</reference>
<dbReference type="EMBL" id="JANBPK010000797">
    <property type="protein sequence ID" value="KAJ2931823.1"/>
    <property type="molecule type" value="Genomic_DNA"/>
</dbReference>
<evidence type="ECO:0000313" key="3">
    <source>
        <dbReference type="Proteomes" id="UP001140091"/>
    </source>
</evidence>
<name>A0A9W8MJZ0_9AGAR</name>